<dbReference type="SUPFAM" id="SSF56300">
    <property type="entry name" value="Metallo-dependent phosphatases"/>
    <property type="match status" value="1"/>
</dbReference>
<dbReference type="CDD" id="cd07381">
    <property type="entry name" value="MPP_CapA"/>
    <property type="match status" value="1"/>
</dbReference>
<dbReference type="InterPro" id="IPR019079">
    <property type="entry name" value="Capsule_synth_CapA"/>
</dbReference>
<proteinExistence type="inferred from homology"/>
<protein>
    <submittedName>
        <fullName evidence="3">Bacterial capsule synthesis protein PGA_cap</fullName>
    </submittedName>
</protein>
<dbReference type="InterPro" id="IPR029052">
    <property type="entry name" value="Metallo-depent_PP-like"/>
</dbReference>
<dbReference type="PANTHER" id="PTHR33393">
    <property type="entry name" value="POLYGLUTAMINE SYNTHESIS ACCESSORY PROTEIN RV0574C-RELATED"/>
    <property type="match status" value="1"/>
</dbReference>
<evidence type="ECO:0000313" key="4">
    <source>
        <dbReference type="Proteomes" id="UP000401081"/>
    </source>
</evidence>
<organism evidence="3 4">
    <name type="scientific">Kluyvera cryocrescens</name>
    <name type="common">Kluyvera citrophila</name>
    <dbReference type="NCBI Taxonomy" id="580"/>
    <lineage>
        <taxon>Bacteria</taxon>
        <taxon>Pseudomonadati</taxon>
        <taxon>Pseudomonadota</taxon>
        <taxon>Gammaproteobacteria</taxon>
        <taxon>Enterobacterales</taxon>
        <taxon>Enterobacteriaceae</taxon>
        <taxon>Kluyvera</taxon>
    </lineage>
</organism>
<dbReference type="SMART" id="SM00854">
    <property type="entry name" value="PGA_cap"/>
    <property type="match status" value="1"/>
</dbReference>
<evidence type="ECO:0000259" key="2">
    <source>
        <dbReference type="SMART" id="SM00854"/>
    </source>
</evidence>
<dbReference type="Pfam" id="PF09587">
    <property type="entry name" value="PGA_cap"/>
    <property type="match status" value="1"/>
</dbReference>
<comment type="similarity">
    <text evidence="1">Belongs to the CapA family.</text>
</comment>
<dbReference type="Proteomes" id="UP000401081">
    <property type="component" value="Unassembled WGS sequence"/>
</dbReference>
<evidence type="ECO:0000313" key="3">
    <source>
        <dbReference type="EMBL" id="VFS56511.1"/>
    </source>
</evidence>
<dbReference type="AlphaFoldDB" id="A0A485A8E4"/>
<keyword evidence="4" id="KW-1185">Reference proteome</keyword>
<dbReference type="EMBL" id="CAADJD010000006">
    <property type="protein sequence ID" value="VFS56511.1"/>
    <property type="molecule type" value="Genomic_DNA"/>
</dbReference>
<evidence type="ECO:0000256" key="1">
    <source>
        <dbReference type="ARBA" id="ARBA00005662"/>
    </source>
</evidence>
<feature type="domain" description="Capsule synthesis protein CapA" evidence="2">
    <location>
        <begin position="71"/>
        <end position="326"/>
    </location>
</feature>
<sequence>MAAPPTVSLPAVRRAGVSPSIAVITMFGWLARRGAKDTFHLDYLLDGLLAPEVDVVAPDAITLPEGKATTTVTLVGDTYFGEWYSAQRAKRGVDDALQRYGYDHSFKGIAPLLEGSDYTIANFEAALAYDNENGLQGRKPFCLTGDPLRSVAALKKAGIDAVALGNNHVMDAGISGLQSTLDTLRDGGIASFGAGLNAHQAEAPLTLMVGGRTFKFYSAYWYRRYMEQDCAFYAQPCRAGAACLSGGLLEQLSQDKSGDEPVTTIVMAHWGQDYRWTLPQQKQLAKRLTQAGADLIVGCGPHMLGEFEQLGDSWVAYSIGNGVFNSNGEYRQRGVPAFGFITRLVIGGDQPQLQLLPIFTNNPETFWQPRPVTDDEFTQVIAVLEQQGVSFADGGARIATLSEGRKAIVLPLTAKFTAVSSNS</sequence>
<gene>
    <name evidence="3" type="ORF">NCTC12993_00462</name>
</gene>
<accession>A0A485A8E4</accession>
<dbReference type="InterPro" id="IPR052169">
    <property type="entry name" value="CW_Biosynth-Accessory"/>
</dbReference>
<dbReference type="PANTHER" id="PTHR33393:SF13">
    <property type="entry name" value="PGA BIOSYNTHESIS PROTEIN CAPA"/>
    <property type="match status" value="1"/>
</dbReference>
<name>A0A485A8E4_KLUCR</name>
<reference evidence="3 4" key="1">
    <citation type="submission" date="2019-03" db="EMBL/GenBank/DDBJ databases">
        <authorList>
            <consortium name="Pathogen Informatics"/>
        </authorList>
    </citation>
    <scope>NUCLEOTIDE SEQUENCE [LARGE SCALE GENOMIC DNA]</scope>
    <source>
        <strain evidence="3 4">NCTC12993</strain>
    </source>
</reference>